<reference evidence="1 2" key="1">
    <citation type="submission" date="2019-03" db="EMBL/GenBank/DDBJ databases">
        <title>Freshwater and sediment microbial communities from various areas in North America, analyzing microbe dynamics in response to fracking.</title>
        <authorList>
            <person name="Lamendella R."/>
        </authorList>
    </citation>
    <scope>NUCLEOTIDE SEQUENCE [LARGE SCALE GENOMIC DNA]</scope>
    <source>
        <strain evidence="1 2">114D</strain>
    </source>
</reference>
<proteinExistence type="predicted"/>
<protein>
    <submittedName>
        <fullName evidence="1">Uncharacterized protein</fullName>
    </submittedName>
</protein>
<name>A0A4R6HAN9_9BACT</name>
<evidence type="ECO:0000313" key="1">
    <source>
        <dbReference type="EMBL" id="TDO05430.1"/>
    </source>
</evidence>
<dbReference type="RefSeq" id="WP_133463479.1">
    <property type="nucleotide sequence ID" value="NZ_SNWI01000001.1"/>
</dbReference>
<organism evidence="1 2">
    <name type="scientific">Sunxiuqinia elliptica</name>
    <dbReference type="NCBI Taxonomy" id="655355"/>
    <lineage>
        <taxon>Bacteria</taxon>
        <taxon>Pseudomonadati</taxon>
        <taxon>Bacteroidota</taxon>
        <taxon>Bacteroidia</taxon>
        <taxon>Marinilabiliales</taxon>
        <taxon>Prolixibacteraceae</taxon>
        <taxon>Sunxiuqinia</taxon>
    </lineage>
</organism>
<comment type="caution">
    <text evidence="1">The sequence shown here is derived from an EMBL/GenBank/DDBJ whole genome shotgun (WGS) entry which is preliminary data.</text>
</comment>
<accession>A0A4R6HAN9</accession>
<gene>
    <name evidence="1" type="ORF">DET52_101790</name>
</gene>
<dbReference type="OrthoDB" id="894023at2"/>
<sequence length="330" mass="38840">MEYFEPDSRWELYQVTSAEEYVDKFVVKGKFHCAVPSDIQDAWQTVEYILAHAYYHWPMYDEGFKKALLIIEMAVKLKAKKQNIPISGERNKNGKTFEKKLSRLIDELFSAEHYLNLKTNIDRARRIRNHQVHPQSHTYMGGMGNIKSNLRLIVNVLNDIFRNEEKHVECYNRTLELSRALSIFDKSLLVLEHDEPSILIEQILDFSLRNNKLYLFLNPVRININEILSHHYSLNPKVVCLEKFQMDKNELKGVSSKGTKIRIYKTEKPENQKVFNDYLMQIAEADKIDWVTCYSVLKHNTGWEKVKLIYEDLIPEPTIAECNPRNNISK</sequence>
<dbReference type="AlphaFoldDB" id="A0A4R6HAN9"/>
<evidence type="ECO:0000313" key="2">
    <source>
        <dbReference type="Proteomes" id="UP000294848"/>
    </source>
</evidence>
<dbReference type="Proteomes" id="UP000294848">
    <property type="component" value="Unassembled WGS sequence"/>
</dbReference>
<dbReference type="EMBL" id="SNWI01000001">
    <property type="protein sequence ID" value="TDO05430.1"/>
    <property type="molecule type" value="Genomic_DNA"/>
</dbReference>